<dbReference type="PANTHER" id="PTHR15696:SF0">
    <property type="entry name" value="TELOMERASE-BINDING PROTEIN EST1A"/>
    <property type="match status" value="1"/>
</dbReference>
<dbReference type="AlphaFoldDB" id="F4NYG8"/>
<dbReference type="GO" id="GO:0005697">
    <property type="term" value="C:telomerase holoenzyme complex"/>
    <property type="evidence" value="ECO:0000318"/>
    <property type="project" value="GO_Central"/>
</dbReference>
<evidence type="ECO:0000313" key="5">
    <source>
        <dbReference type="Proteomes" id="UP000007241"/>
    </source>
</evidence>
<protein>
    <recommendedName>
        <fullName evidence="6">DNA/RNA-binding domain-containing protein</fullName>
    </recommendedName>
</protein>
<evidence type="ECO:0000259" key="2">
    <source>
        <dbReference type="Pfam" id="PF10373"/>
    </source>
</evidence>
<dbReference type="Pfam" id="PF10374">
    <property type="entry name" value="EST1"/>
    <property type="match status" value="1"/>
</dbReference>
<dbReference type="HOGENOM" id="CLU_330927_0_0_1"/>
<organism evidence="4 5">
    <name type="scientific">Batrachochytrium dendrobatidis (strain JAM81 / FGSC 10211)</name>
    <name type="common">Frog chytrid fungus</name>
    <dbReference type="NCBI Taxonomy" id="684364"/>
    <lineage>
        <taxon>Eukaryota</taxon>
        <taxon>Fungi</taxon>
        <taxon>Fungi incertae sedis</taxon>
        <taxon>Chytridiomycota</taxon>
        <taxon>Chytridiomycota incertae sedis</taxon>
        <taxon>Chytridiomycetes</taxon>
        <taxon>Rhizophydiales</taxon>
        <taxon>Rhizophydiales incertae sedis</taxon>
        <taxon>Batrachochytrium</taxon>
    </lineage>
</organism>
<dbReference type="SUPFAM" id="SSF48452">
    <property type="entry name" value="TPR-like"/>
    <property type="match status" value="1"/>
</dbReference>
<accession>F4NYG8</accession>
<name>F4NYG8_BATDJ</name>
<reference evidence="4 5" key="1">
    <citation type="submission" date="2009-12" db="EMBL/GenBank/DDBJ databases">
        <title>The draft genome of Batrachochytrium dendrobatidis.</title>
        <authorList>
            <consortium name="US DOE Joint Genome Institute (JGI-PGF)"/>
            <person name="Kuo A."/>
            <person name="Salamov A."/>
            <person name="Schmutz J."/>
            <person name="Lucas S."/>
            <person name="Pitluck S."/>
            <person name="Rosenblum E."/>
            <person name="Stajich J."/>
            <person name="Eisen M."/>
            <person name="Grigoriev I.V."/>
        </authorList>
    </citation>
    <scope>NUCLEOTIDE SEQUENCE [LARGE SCALE GENOMIC DNA]</scope>
    <source>
        <strain evidence="5">JAM81 / FGSC 10211</strain>
    </source>
</reference>
<dbReference type="Pfam" id="PF10373">
    <property type="entry name" value="EST1_DNA_bind"/>
    <property type="match status" value="1"/>
</dbReference>
<dbReference type="GeneID" id="18238164"/>
<feature type="region of interest" description="Disordered" evidence="1">
    <location>
        <begin position="1"/>
        <end position="30"/>
    </location>
</feature>
<dbReference type="InterPro" id="IPR018834">
    <property type="entry name" value="DNA/RNA-bd_Est1-type"/>
</dbReference>
<feature type="domain" description="DNA/RNA-binding" evidence="2">
    <location>
        <begin position="220"/>
        <end position="277"/>
    </location>
</feature>
<keyword evidence="5" id="KW-1185">Reference proteome</keyword>
<gene>
    <name evidence="4" type="ORF">BATDEDRAFT_23258</name>
</gene>
<dbReference type="OrthoDB" id="69928at2759"/>
<dbReference type="InterPro" id="IPR019458">
    <property type="entry name" value="Est1-like_N"/>
</dbReference>
<dbReference type="Gene3D" id="1.25.40.10">
    <property type="entry name" value="Tetratricopeptide repeat domain"/>
    <property type="match status" value="1"/>
</dbReference>
<dbReference type="GO" id="GO:0070034">
    <property type="term" value="F:telomerase RNA binding"/>
    <property type="evidence" value="ECO:0000318"/>
    <property type="project" value="GO_Central"/>
</dbReference>
<dbReference type="RefSeq" id="XP_006677234.1">
    <property type="nucleotide sequence ID" value="XM_006677171.1"/>
</dbReference>
<dbReference type="InterPro" id="IPR011990">
    <property type="entry name" value="TPR-like_helical_dom_sf"/>
</dbReference>
<dbReference type="EMBL" id="GL882881">
    <property type="protein sequence ID" value="EGF81709.1"/>
    <property type="molecule type" value="Genomic_DNA"/>
</dbReference>
<evidence type="ECO:0000259" key="3">
    <source>
        <dbReference type="Pfam" id="PF10374"/>
    </source>
</evidence>
<dbReference type="InParanoid" id="F4NYG8"/>
<evidence type="ECO:0000313" key="4">
    <source>
        <dbReference type="EMBL" id="EGF81709.1"/>
    </source>
</evidence>
<evidence type="ECO:0000256" key="1">
    <source>
        <dbReference type="SAM" id="MobiDB-lite"/>
    </source>
</evidence>
<evidence type="ECO:0008006" key="6">
    <source>
        <dbReference type="Google" id="ProtNLM"/>
    </source>
</evidence>
<dbReference type="GO" id="GO:0000184">
    <property type="term" value="P:nuclear-transcribed mRNA catabolic process, nonsense-mediated decay"/>
    <property type="evidence" value="ECO:0000318"/>
    <property type="project" value="GO_Central"/>
</dbReference>
<dbReference type="STRING" id="684364.F4NYG8"/>
<dbReference type="PANTHER" id="PTHR15696">
    <property type="entry name" value="SMG-7 SUPPRESSOR WITH MORPHOLOGICAL EFFECT ON GENITALIA PROTEIN 7"/>
    <property type="match status" value="1"/>
</dbReference>
<proteinExistence type="predicted"/>
<sequence>MSGQRENGLHKNNFGYRHHKDDDSSRQVDSLSRFQPEKTRCFLNEPKRQFKITLANHGPLDSGCNAKRILYRSLIETLVFNTTDVVNAELLLWKEPHLRMIESYREKFKARLTLSFLSDSIGFYLELIRKLQERAQLKIVHQTVIPKLELCMEFFLELYRVLDFGFSKDPCHRHPSEKWPIEDSQTILVIHRCLVRLGDLARYRDLHSGRSHKEAKCELAKRFYQIALDLLPENGHPYNQLSVVASNCETDYLGSLELSFRSIVIKTPYAIALSNIRATCEGGLAKVQQGCSKPNSLPPTFASEFKAHIGHLLNKTPSALRRRLNISSDDIKSILIISLGTLYICETPHLFGSETHPPSTRSSKANMDQSAQMVSGMLSFIWKLFTVVFEHASEKFAHQLQNHVLWDSKQHGTGPDALDFLEPFLLHIKLALTFLVKRISANEATHPSTPTDWKSVADICTTVSKAFGMLENCSVDDIAILAKFNLKEDIDWQNFLVLQTMEAPPISVFNDELSEHKMIQIRMAKILALATQLCTLQPLHLVSLIQPVKGHSILVFSVASTRSNAIQLQDMSLHEPWDFTLDQQSNLTTPLGSNHSVNLHYHTSHQSDIPNIWKRPTHSVLPHDEVFMKRPLGVSPIGSTDYVVSDHSALPIRSDPMTKHSEQCAMSTIWPTEAISPTRLDTIGQPTTLPRNRLSCDAIDQHQSGDDLFDDIDREVNALGYLDLEHSNIGQGYGTRQRFASDFGLKEGTISTEADMNRPIYEGLSHLTTSERCRTLSINTTDTLDIGPSLSDEFRSQAFAPAQRHTVGECAPTQSLWTSQENQTYGFPVDGKREFTLNNGLRTAQDYDKFRAGQISWMSVVDNQPK</sequence>
<dbReference type="InterPro" id="IPR045153">
    <property type="entry name" value="Est1/Ebs1-like"/>
</dbReference>
<feature type="domain" description="Telomerase activating protein Est1-like N-terminal" evidence="3">
    <location>
        <begin position="106"/>
        <end position="207"/>
    </location>
</feature>
<dbReference type="Proteomes" id="UP000007241">
    <property type="component" value="Unassembled WGS sequence"/>
</dbReference>
<dbReference type="GO" id="GO:0042162">
    <property type="term" value="F:telomeric DNA binding"/>
    <property type="evidence" value="ECO:0000318"/>
    <property type="project" value="GO_Central"/>
</dbReference>